<proteinExistence type="predicted"/>
<sequence>MDYFIADLHFGHANALKFDARPFADIQSHDQTLIKNWNSTVGDDDTVYILGDFSWVNASKTLEIFQQLNGSKVLIKGNHDSKLLKKQEIQNLFLEICDYKELKLEDKKGLILCHYPIPCFKNHYYGWYHFYGHVHDGTEETMMLRVKREMEDLYHVPCNMFNVGCMKDYMNYTPQSFESIINSCKKI</sequence>
<gene>
    <name evidence="1" type="ORF">H9753_02150</name>
</gene>
<evidence type="ECO:0000313" key="2">
    <source>
        <dbReference type="Proteomes" id="UP000823886"/>
    </source>
</evidence>
<dbReference type="SUPFAM" id="SSF56300">
    <property type="entry name" value="Metallo-dependent phosphatases"/>
    <property type="match status" value="1"/>
</dbReference>
<evidence type="ECO:0008006" key="3">
    <source>
        <dbReference type="Google" id="ProtNLM"/>
    </source>
</evidence>
<protein>
    <recommendedName>
        <fullName evidence="3">Phosphoesterase</fullName>
    </recommendedName>
</protein>
<dbReference type="Proteomes" id="UP000823886">
    <property type="component" value="Unassembled WGS sequence"/>
</dbReference>
<reference evidence="1" key="2">
    <citation type="submission" date="2021-04" db="EMBL/GenBank/DDBJ databases">
        <authorList>
            <person name="Gilroy R."/>
        </authorList>
    </citation>
    <scope>NUCLEOTIDE SEQUENCE</scope>
    <source>
        <strain evidence="1">ChiBcec2-3848</strain>
    </source>
</reference>
<dbReference type="InterPro" id="IPR029052">
    <property type="entry name" value="Metallo-depent_PP-like"/>
</dbReference>
<evidence type="ECO:0000313" key="1">
    <source>
        <dbReference type="EMBL" id="HJC62408.1"/>
    </source>
</evidence>
<reference evidence="1" key="1">
    <citation type="journal article" date="2021" name="PeerJ">
        <title>Extensive microbial diversity within the chicken gut microbiome revealed by metagenomics and culture.</title>
        <authorList>
            <person name="Gilroy R."/>
            <person name="Ravi A."/>
            <person name="Getino M."/>
            <person name="Pursley I."/>
            <person name="Horton D.L."/>
            <person name="Alikhan N.F."/>
            <person name="Baker D."/>
            <person name="Gharbi K."/>
            <person name="Hall N."/>
            <person name="Watson M."/>
            <person name="Adriaenssens E.M."/>
            <person name="Foster-Nyarko E."/>
            <person name="Jarju S."/>
            <person name="Secka A."/>
            <person name="Antonio M."/>
            <person name="Oren A."/>
            <person name="Chaudhuri R.R."/>
            <person name="La Ragione R."/>
            <person name="Hildebrand F."/>
            <person name="Pallen M.J."/>
        </authorList>
    </citation>
    <scope>NUCLEOTIDE SEQUENCE</scope>
    <source>
        <strain evidence="1">ChiBcec2-3848</strain>
    </source>
</reference>
<dbReference type="AlphaFoldDB" id="A0A9D2PLC0"/>
<organism evidence="1 2">
    <name type="scientific">Candidatus Blautia merdavium</name>
    <dbReference type="NCBI Taxonomy" id="2838494"/>
    <lineage>
        <taxon>Bacteria</taxon>
        <taxon>Bacillati</taxon>
        <taxon>Bacillota</taxon>
        <taxon>Clostridia</taxon>
        <taxon>Lachnospirales</taxon>
        <taxon>Lachnospiraceae</taxon>
        <taxon>Blautia</taxon>
    </lineage>
</organism>
<dbReference type="Gene3D" id="3.60.21.10">
    <property type="match status" value="1"/>
</dbReference>
<dbReference type="EMBL" id="DWVZ01000026">
    <property type="protein sequence ID" value="HJC62408.1"/>
    <property type="molecule type" value="Genomic_DNA"/>
</dbReference>
<comment type="caution">
    <text evidence="1">The sequence shown here is derived from an EMBL/GenBank/DDBJ whole genome shotgun (WGS) entry which is preliminary data.</text>
</comment>
<name>A0A9D2PLC0_9FIRM</name>
<accession>A0A9D2PLC0</accession>